<feature type="domain" description="HTH tetR-type" evidence="3">
    <location>
        <begin position="3"/>
        <end position="62"/>
    </location>
</feature>
<evidence type="ECO:0000256" key="1">
    <source>
        <dbReference type="ARBA" id="ARBA00023125"/>
    </source>
</evidence>
<dbReference type="SUPFAM" id="SSF48498">
    <property type="entry name" value="Tetracyclin repressor-like, C-terminal domain"/>
    <property type="match status" value="1"/>
</dbReference>
<organism evidence="4">
    <name type="scientific">uncultured bacterium r_01</name>
    <dbReference type="NCBI Taxonomy" id="1132276"/>
    <lineage>
        <taxon>Bacteria</taxon>
        <taxon>environmental samples</taxon>
    </lineage>
</organism>
<feature type="DNA-binding region" description="H-T-H motif" evidence="2">
    <location>
        <begin position="25"/>
        <end position="44"/>
    </location>
</feature>
<protein>
    <recommendedName>
        <fullName evidence="3">HTH tetR-type domain-containing protein</fullName>
    </recommendedName>
</protein>
<proteinExistence type="predicted"/>
<dbReference type="Gene3D" id="1.10.10.60">
    <property type="entry name" value="Homeodomain-like"/>
    <property type="match status" value="1"/>
</dbReference>
<evidence type="ECO:0000259" key="3">
    <source>
        <dbReference type="PROSITE" id="PS50977"/>
    </source>
</evidence>
<dbReference type="InterPro" id="IPR036271">
    <property type="entry name" value="Tet_transcr_reg_TetR-rel_C_sf"/>
</dbReference>
<dbReference type="GO" id="GO:0003677">
    <property type="term" value="F:DNA binding"/>
    <property type="evidence" value="ECO:0007669"/>
    <property type="project" value="UniProtKB-UniRule"/>
</dbReference>
<sequence length="188" mass="22228">MLTETREKILKGTIQVFNRKGLKLTMDDVAEELKISKKTIYKEFKSKDEIFDSMVDYVFDNIKAREQEILESEEYSALDKIRLLLSAMPESYRNINFQELYPLSDKYPKVYKKLQRRLETGWEPTFRLLEQGKEEGLIRPDADLKIFKIMMEATLERFFQQDVMKGSGKKYNDYLNEVVDILLNGIKA</sequence>
<dbReference type="PANTHER" id="PTHR30328">
    <property type="entry name" value="TRANSCRIPTIONAL REPRESSOR"/>
    <property type="match status" value="1"/>
</dbReference>
<evidence type="ECO:0000256" key="2">
    <source>
        <dbReference type="PROSITE-ProRule" id="PRU00335"/>
    </source>
</evidence>
<name>I6YXD6_9BACT</name>
<dbReference type="SUPFAM" id="SSF46689">
    <property type="entry name" value="Homeodomain-like"/>
    <property type="match status" value="1"/>
</dbReference>
<dbReference type="AlphaFoldDB" id="I6YXD6"/>
<reference evidence="4" key="1">
    <citation type="journal article" date="2012" name="PLoS ONE">
        <title>Functional metagenomics unveils a multifunctional glycosyl hydrolase from the family 43 catalysing the breakdown of plant polymers in the calf rumen.</title>
        <authorList>
            <person name="Ferrer M."/>
            <person name="Ghazi A."/>
            <person name="Beloqui A."/>
            <person name="Vieites J.M."/>
            <person name="Lopez-Cortes N."/>
            <person name="Marin-Navarro J."/>
            <person name="Nechitaylo T.Y."/>
            <person name="Guazzaroni M.E."/>
            <person name="Polaina J."/>
            <person name="Waliczek A."/>
            <person name="Chernikova T.N."/>
            <person name="Reva O.N."/>
            <person name="Golyshina O.V."/>
            <person name="Golyshin P.N."/>
        </authorList>
    </citation>
    <scope>NUCLEOTIDE SEQUENCE</scope>
</reference>
<dbReference type="Gene3D" id="1.10.357.10">
    <property type="entry name" value="Tetracycline Repressor, domain 2"/>
    <property type="match status" value="1"/>
</dbReference>
<dbReference type="PRINTS" id="PR00455">
    <property type="entry name" value="HTHTETR"/>
</dbReference>
<keyword evidence="1 2" id="KW-0238">DNA-binding</keyword>
<dbReference type="EMBL" id="JQ303337">
    <property type="protein sequence ID" value="AFN57657.1"/>
    <property type="molecule type" value="Genomic_DNA"/>
</dbReference>
<dbReference type="Pfam" id="PF00440">
    <property type="entry name" value="TetR_N"/>
    <property type="match status" value="1"/>
</dbReference>
<accession>I6YXD6</accession>
<dbReference type="InterPro" id="IPR001647">
    <property type="entry name" value="HTH_TetR"/>
</dbReference>
<dbReference type="PROSITE" id="PS50977">
    <property type="entry name" value="HTH_TETR_2"/>
    <property type="match status" value="1"/>
</dbReference>
<dbReference type="InterPro" id="IPR050109">
    <property type="entry name" value="HTH-type_TetR-like_transc_reg"/>
</dbReference>
<dbReference type="PANTHER" id="PTHR30328:SF54">
    <property type="entry name" value="HTH-TYPE TRANSCRIPTIONAL REPRESSOR SCO4008"/>
    <property type="match status" value="1"/>
</dbReference>
<evidence type="ECO:0000313" key="4">
    <source>
        <dbReference type="EMBL" id="AFN57657.1"/>
    </source>
</evidence>
<dbReference type="InterPro" id="IPR009057">
    <property type="entry name" value="Homeodomain-like_sf"/>
</dbReference>